<protein>
    <submittedName>
        <fullName evidence="2">TNT domain-containing protein</fullName>
    </submittedName>
</protein>
<keyword evidence="1" id="KW-0812">Transmembrane</keyword>
<keyword evidence="1" id="KW-1133">Transmembrane helix</keyword>
<dbReference type="RefSeq" id="WP_249846850.1">
    <property type="nucleotide sequence ID" value="NZ_JAMGBD010000001.1"/>
</dbReference>
<comment type="caution">
    <text evidence="2">The sequence shown here is derived from an EMBL/GenBank/DDBJ whole genome shotgun (WGS) entry which is preliminary data.</text>
</comment>
<feature type="transmembrane region" description="Helical" evidence="1">
    <location>
        <begin position="39"/>
        <end position="59"/>
    </location>
</feature>
<accession>A0ABT0RJV2</accession>
<reference evidence="2" key="1">
    <citation type="submission" date="2022-05" db="EMBL/GenBank/DDBJ databases">
        <authorList>
            <person name="Jo J.-H."/>
            <person name="Im W.-T."/>
        </authorList>
    </citation>
    <scope>NUCLEOTIDE SEQUENCE</scope>
    <source>
        <strain evidence="2">SE158</strain>
    </source>
</reference>
<evidence type="ECO:0000313" key="2">
    <source>
        <dbReference type="EMBL" id="MCL6682909.1"/>
    </source>
</evidence>
<gene>
    <name evidence="2" type="ORF">LZ536_03200</name>
</gene>
<keyword evidence="1" id="KW-0472">Membrane</keyword>
<feature type="transmembrane region" description="Helical" evidence="1">
    <location>
        <begin position="7"/>
        <end position="27"/>
    </location>
</feature>
<keyword evidence="3" id="KW-1185">Reference proteome</keyword>
<sequence length="64" mass="7263">MNNNRPFTLIAALIFTAMALVHVYRLVRPFEVVVGPCHVPQWASYIGVLVPGALAWLLFREARR</sequence>
<dbReference type="Proteomes" id="UP001165363">
    <property type="component" value="Unassembled WGS sequence"/>
</dbReference>
<evidence type="ECO:0000256" key="1">
    <source>
        <dbReference type="SAM" id="Phobius"/>
    </source>
</evidence>
<dbReference type="EMBL" id="JAMGBD010000001">
    <property type="protein sequence ID" value="MCL6682909.1"/>
    <property type="molecule type" value="Genomic_DNA"/>
</dbReference>
<organism evidence="2 3">
    <name type="scientific">Sphingomonas alba</name>
    <dbReference type="NCBI Taxonomy" id="2908208"/>
    <lineage>
        <taxon>Bacteria</taxon>
        <taxon>Pseudomonadati</taxon>
        <taxon>Pseudomonadota</taxon>
        <taxon>Alphaproteobacteria</taxon>
        <taxon>Sphingomonadales</taxon>
        <taxon>Sphingomonadaceae</taxon>
        <taxon>Sphingomonas</taxon>
    </lineage>
</organism>
<name>A0ABT0RJV2_9SPHN</name>
<evidence type="ECO:0000313" key="3">
    <source>
        <dbReference type="Proteomes" id="UP001165363"/>
    </source>
</evidence>
<proteinExistence type="predicted"/>